<dbReference type="InterPro" id="IPR051917">
    <property type="entry name" value="Transposase-Integrase"/>
</dbReference>
<dbReference type="RefSeq" id="WP_235433932.1">
    <property type="nucleotide sequence ID" value="NZ_HF571038.1"/>
</dbReference>
<dbReference type="EMBL" id="CAJC01000041">
    <property type="protein sequence ID" value="CCI51964.1"/>
    <property type="molecule type" value="Genomic_DNA"/>
</dbReference>
<dbReference type="EMBL" id="CAJC01000011">
    <property type="protein sequence ID" value="CCI51528.1"/>
    <property type="molecule type" value="Genomic_DNA"/>
</dbReference>
<evidence type="ECO:0000313" key="8">
    <source>
        <dbReference type="EMBL" id="CCI52291.1"/>
    </source>
</evidence>
<dbReference type="InterPro" id="IPR001584">
    <property type="entry name" value="Integrase_cat-core"/>
</dbReference>
<dbReference type="GO" id="GO:0015074">
    <property type="term" value="P:DNA integration"/>
    <property type="evidence" value="ECO:0007669"/>
    <property type="project" value="InterPro"/>
</dbReference>
<dbReference type="Gene3D" id="3.30.420.10">
    <property type="entry name" value="Ribonuclease H-like superfamily/Ribonuclease H"/>
    <property type="match status" value="1"/>
</dbReference>
<dbReference type="GO" id="GO:0006310">
    <property type="term" value="P:DNA recombination"/>
    <property type="evidence" value="ECO:0007669"/>
    <property type="project" value="UniProtKB-KW"/>
</dbReference>
<evidence type="ECO:0000313" key="6">
    <source>
        <dbReference type="EMBL" id="CCI51958.1"/>
    </source>
</evidence>
<dbReference type="InterPro" id="IPR036397">
    <property type="entry name" value="RNaseH_sf"/>
</dbReference>
<feature type="domain" description="Integrase catalytic" evidence="3">
    <location>
        <begin position="186"/>
        <end position="339"/>
    </location>
</feature>
<keyword evidence="16" id="KW-1185">Reference proteome</keyword>
<dbReference type="EMBL" id="CAJC01000167">
    <property type="protein sequence ID" value="CCI54013.1"/>
    <property type="molecule type" value="Genomic_DNA"/>
</dbReference>
<name>A0A077M8N4_9MICO</name>
<feature type="compositionally biased region" description="Basic and acidic residues" evidence="2">
    <location>
        <begin position="175"/>
        <end position="189"/>
    </location>
</feature>
<protein>
    <submittedName>
        <fullName evidence="13">Transposase</fullName>
    </submittedName>
</protein>
<accession>A0A077M8N4</accession>
<feature type="compositionally biased region" description="Basic residues" evidence="2">
    <location>
        <begin position="153"/>
        <end position="162"/>
    </location>
</feature>
<organism evidence="13 16">
    <name type="scientific">Nostocoides jenkinsii Ben 74</name>
    <dbReference type="NCBI Taxonomy" id="1193518"/>
    <lineage>
        <taxon>Bacteria</taxon>
        <taxon>Bacillati</taxon>
        <taxon>Actinomycetota</taxon>
        <taxon>Actinomycetes</taxon>
        <taxon>Micrococcales</taxon>
        <taxon>Intrasporangiaceae</taxon>
        <taxon>Nostocoides</taxon>
    </lineage>
</organism>
<sequence length="349" mass="38799">MAGTRRQLTIKDRAEISAGLKAGWSPARIARDLGRDRSVITREIARNSTKTCGYRVVSADVRAQRRRARPQPRKVAADPLLGQRVLADLRQSRTPRQIAGRLKLEAEDATVEVMKGSLPAGGLLASHEAIYQFIYAMPRAELVRHGVFLRSKRTQRKPRSSSRRGAPIVGMRPITARENEHPGSAERRVPGHWEGDLIIGKNGASAAATMVERMSRYTVIVALHHGKSSDDLAEVLIEHVNALPEMMRASLTWDQGSEMARHAALTVATDLPVYFADPHSPWQRPSNENTNGLIREYIPKGENIPAHQPYLNSIAEELNERPRAVLGYLTPRESFERLLLGQPHVATTP</sequence>
<dbReference type="NCBIfam" id="NF033563">
    <property type="entry name" value="transpos_IS30"/>
    <property type="match status" value="1"/>
</dbReference>
<dbReference type="PANTHER" id="PTHR10948:SF23">
    <property type="entry name" value="TRANSPOSASE INSI FOR INSERTION SEQUENCE ELEMENT IS30A-RELATED"/>
    <property type="match status" value="1"/>
</dbReference>
<dbReference type="GO" id="GO:0005829">
    <property type="term" value="C:cytosol"/>
    <property type="evidence" value="ECO:0007669"/>
    <property type="project" value="TreeGrafter"/>
</dbReference>
<evidence type="ECO:0000313" key="15">
    <source>
        <dbReference type="EMBL" id="CCI54551.1"/>
    </source>
</evidence>
<dbReference type="EMBL" id="CAJC01000190">
    <property type="protein sequence ID" value="CCI54551.1"/>
    <property type="molecule type" value="Genomic_DNA"/>
</dbReference>
<evidence type="ECO:0000313" key="9">
    <source>
        <dbReference type="EMBL" id="CCI52362.1"/>
    </source>
</evidence>
<evidence type="ECO:0000313" key="7">
    <source>
        <dbReference type="EMBL" id="CCI51964.1"/>
    </source>
</evidence>
<dbReference type="PANTHER" id="PTHR10948">
    <property type="entry name" value="TRANSPOSASE"/>
    <property type="match status" value="1"/>
</dbReference>
<proteinExistence type="predicted"/>
<dbReference type="GO" id="GO:0032196">
    <property type="term" value="P:transposition"/>
    <property type="evidence" value="ECO:0007669"/>
    <property type="project" value="TreeGrafter"/>
</dbReference>
<evidence type="ECO:0000313" key="10">
    <source>
        <dbReference type="EMBL" id="CCI52643.1"/>
    </source>
</evidence>
<feature type="region of interest" description="Disordered" evidence="2">
    <location>
        <begin position="153"/>
        <end position="189"/>
    </location>
</feature>
<dbReference type="EMBL" id="CAJC01000113">
    <property type="protein sequence ID" value="CCI52758.1"/>
    <property type="molecule type" value="Genomic_DNA"/>
</dbReference>
<dbReference type="EMBL" id="CAJC01000155">
    <property type="protein sequence ID" value="CCI53716.1"/>
    <property type="molecule type" value="Genomic_DNA"/>
</dbReference>
<keyword evidence="1" id="KW-0233">DNA recombination</keyword>
<evidence type="ECO:0000259" key="3">
    <source>
        <dbReference type="PROSITE" id="PS50994"/>
    </source>
</evidence>
<dbReference type="InterPro" id="IPR025246">
    <property type="entry name" value="IS30-like_HTH"/>
</dbReference>
<dbReference type="PROSITE" id="PS50994">
    <property type="entry name" value="INTEGRASE"/>
    <property type="match status" value="1"/>
</dbReference>
<dbReference type="EMBL" id="CAJC01000068">
    <property type="protein sequence ID" value="CCI52362.1"/>
    <property type="molecule type" value="Genomic_DNA"/>
</dbReference>
<dbReference type="EMBL" id="CAJC01000113">
    <property type="protein sequence ID" value="CCI52741.1"/>
    <property type="molecule type" value="Genomic_DNA"/>
</dbReference>
<evidence type="ECO:0000313" key="12">
    <source>
        <dbReference type="EMBL" id="CCI52758.1"/>
    </source>
</evidence>
<evidence type="ECO:0000256" key="1">
    <source>
        <dbReference type="ARBA" id="ARBA00023172"/>
    </source>
</evidence>
<evidence type="ECO:0000313" key="16">
    <source>
        <dbReference type="Proteomes" id="UP000035720"/>
    </source>
</evidence>
<reference evidence="13 16" key="2">
    <citation type="journal article" date="2013" name="ISME J.">
        <title>A metabolic model for members of the genus Tetrasphaera involved in enhanced biological phosphorus removal.</title>
        <authorList>
            <person name="Kristiansen R."/>
            <person name="Nguyen H.T.T."/>
            <person name="Saunders A.M."/>
            <person name="Nielsen J.L."/>
            <person name="Wimmer R."/>
            <person name="Le V.Q."/>
            <person name="McIlroy S.J."/>
            <person name="Petrovski S."/>
            <person name="Seviour R.J."/>
            <person name="Calteau A."/>
            <person name="Nielsen K.L."/>
            <person name="Nielsen P.H."/>
        </authorList>
    </citation>
    <scope>NUCLEOTIDE SEQUENCE [LARGE SCALE GENOMIC DNA]</scope>
    <source>
        <strain evidence="13 16">Ben 74</strain>
    </source>
</reference>
<dbReference type="GO" id="GO:0004803">
    <property type="term" value="F:transposase activity"/>
    <property type="evidence" value="ECO:0007669"/>
    <property type="project" value="TreeGrafter"/>
</dbReference>
<dbReference type="GO" id="GO:0003676">
    <property type="term" value="F:nucleic acid binding"/>
    <property type="evidence" value="ECO:0007669"/>
    <property type="project" value="InterPro"/>
</dbReference>
<evidence type="ECO:0000313" key="11">
    <source>
        <dbReference type="EMBL" id="CCI52741.1"/>
    </source>
</evidence>
<dbReference type="Pfam" id="PF00665">
    <property type="entry name" value="rve"/>
    <property type="match status" value="1"/>
</dbReference>
<evidence type="ECO:0000313" key="5">
    <source>
        <dbReference type="EMBL" id="CCI51528.1"/>
    </source>
</evidence>
<evidence type="ECO:0000256" key="2">
    <source>
        <dbReference type="SAM" id="MobiDB-lite"/>
    </source>
</evidence>
<evidence type="ECO:0000313" key="4">
    <source>
        <dbReference type="EMBL" id="CCI51465.1"/>
    </source>
</evidence>
<dbReference type="SUPFAM" id="SSF53098">
    <property type="entry name" value="Ribonuclease H-like"/>
    <property type="match status" value="1"/>
</dbReference>
<dbReference type="Pfam" id="PF13936">
    <property type="entry name" value="HTH_38"/>
    <property type="match status" value="1"/>
</dbReference>
<dbReference type="AlphaFoldDB" id="A0A077M8N4"/>
<dbReference type="InterPro" id="IPR012337">
    <property type="entry name" value="RNaseH-like_sf"/>
</dbReference>
<dbReference type="EMBL" id="CAJC01000103">
    <property type="protein sequence ID" value="CCI52643.1"/>
    <property type="molecule type" value="Genomic_DNA"/>
</dbReference>
<dbReference type="EMBL" id="CAJC01000065">
    <property type="protein sequence ID" value="CCI52291.1"/>
    <property type="molecule type" value="Genomic_DNA"/>
</dbReference>
<evidence type="ECO:0000313" key="14">
    <source>
        <dbReference type="EMBL" id="CCI54013.1"/>
    </source>
</evidence>
<reference evidence="13" key="1">
    <citation type="submission" date="2012-05" db="EMBL/GenBank/DDBJ databases">
        <authorList>
            <person name="McIlroy S."/>
        </authorList>
    </citation>
    <scope>NUCLEOTIDE SEQUENCE</scope>
    <source>
        <strain evidence="13">Ben 74</strain>
    </source>
</reference>
<comment type="caution">
    <text evidence="13">The sequence shown here is derived from an EMBL/GenBank/DDBJ whole genome shotgun (WGS) entry which is preliminary data.</text>
</comment>
<evidence type="ECO:0000313" key="13">
    <source>
        <dbReference type="EMBL" id="CCI53716.1"/>
    </source>
</evidence>
<dbReference type="STRING" id="1193518.BN13_1050001"/>
<dbReference type="InterPro" id="IPR053392">
    <property type="entry name" value="Transposase_IS30-like"/>
</dbReference>
<dbReference type="EMBL" id="CAJC01000040">
    <property type="protein sequence ID" value="CCI51958.1"/>
    <property type="molecule type" value="Genomic_DNA"/>
</dbReference>
<dbReference type="EMBL" id="CAJC01000008">
    <property type="protein sequence ID" value="CCI51465.1"/>
    <property type="molecule type" value="Genomic_DNA"/>
</dbReference>
<gene>
    <name evidence="13" type="primary">IS</name>
    <name evidence="4" type="ORF">BN13_1050001</name>
    <name evidence="5" type="ORF">BN13_1080001</name>
    <name evidence="6" type="ORF">BN13_1340001</name>
    <name evidence="7" type="ORF">BN13_1350001</name>
    <name evidence="8" type="ORF">BN13_1570001</name>
    <name evidence="9" type="ORF">BN13_160044</name>
    <name evidence="10" type="ORF">BN13_1910001</name>
    <name evidence="11" type="ORF">BN13_200001</name>
    <name evidence="12" type="ORF">BN13_200018</name>
    <name evidence="13" type="ORF">BN13_440041</name>
    <name evidence="14" type="ORF">BN13_550001</name>
    <name evidence="15" type="ORF">BN13_760001</name>
</gene>
<dbReference type="Proteomes" id="UP000035720">
    <property type="component" value="Unassembled WGS sequence"/>
</dbReference>